<dbReference type="Proteomes" id="UP000822476">
    <property type="component" value="Unassembled WGS sequence"/>
</dbReference>
<dbReference type="GO" id="GO:0004865">
    <property type="term" value="F:protein serine/threonine phosphatase inhibitor activity"/>
    <property type="evidence" value="ECO:0007669"/>
    <property type="project" value="InterPro"/>
</dbReference>
<organism evidence="1 2">
    <name type="scientific">Paragonimus skrjabini miyazakii</name>
    <dbReference type="NCBI Taxonomy" id="59628"/>
    <lineage>
        <taxon>Eukaryota</taxon>
        <taxon>Metazoa</taxon>
        <taxon>Spiralia</taxon>
        <taxon>Lophotrochozoa</taxon>
        <taxon>Platyhelminthes</taxon>
        <taxon>Trematoda</taxon>
        <taxon>Digenea</taxon>
        <taxon>Plagiorchiida</taxon>
        <taxon>Troglotremata</taxon>
        <taxon>Troglotrematidae</taxon>
        <taxon>Paragonimus</taxon>
    </lineage>
</organism>
<reference evidence="1" key="1">
    <citation type="submission" date="2019-07" db="EMBL/GenBank/DDBJ databases">
        <title>Annotation for the trematode Paragonimus miyazaki's.</title>
        <authorList>
            <person name="Choi Y.-J."/>
        </authorList>
    </citation>
    <scope>NUCLEOTIDE SEQUENCE</scope>
    <source>
        <strain evidence="1">Japan</strain>
    </source>
</reference>
<dbReference type="OrthoDB" id="6265196at2759"/>
<proteinExistence type="predicted"/>
<name>A0A8S9YPW3_9TREM</name>
<accession>A0A8S9YPW3</accession>
<evidence type="ECO:0000313" key="2">
    <source>
        <dbReference type="Proteomes" id="UP000822476"/>
    </source>
</evidence>
<sequence length="151" mass="16693">MLAARATSDESASLTRSLRASRIRWTADTVINSGMGRRKVNCCAMYPGVLYTDPNSVARDSSSSSSSSSSSCDVRELLPTAYLSSRKSRDHPIVMFPVQTETDQHSAQTTDSVKHMQDSENYRFVVKSSPDVVIETDNEKAQINSTKELHE</sequence>
<comment type="caution">
    <text evidence="1">The sequence shown here is derived from an EMBL/GenBank/DDBJ whole genome shotgun (WGS) entry which is preliminary data.</text>
</comment>
<evidence type="ECO:0000313" key="1">
    <source>
        <dbReference type="EMBL" id="KAF7255466.1"/>
    </source>
</evidence>
<gene>
    <name evidence="1" type="ORF">EG68_06860</name>
</gene>
<keyword evidence="2" id="KW-1185">Reference proteome</keyword>
<dbReference type="Pfam" id="PF07491">
    <property type="entry name" value="PPI_Ypi1"/>
    <property type="match status" value="1"/>
</dbReference>
<dbReference type="AlphaFoldDB" id="A0A8S9YPW3"/>
<dbReference type="InterPro" id="IPR011107">
    <property type="entry name" value="PPI_Ypi1"/>
</dbReference>
<dbReference type="EMBL" id="JTDE01003956">
    <property type="protein sequence ID" value="KAF7255466.1"/>
    <property type="molecule type" value="Genomic_DNA"/>
</dbReference>
<protein>
    <submittedName>
        <fullName evidence="1">Uncharacterized protein</fullName>
    </submittedName>
</protein>